<evidence type="ECO:0000256" key="9">
    <source>
        <dbReference type="ARBA" id="ARBA00023306"/>
    </source>
</evidence>
<gene>
    <name evidence="14" type="ORF">A3A05_02100</name>
</gene>
<evidence type="ECO:0000259" key="12">
    <source>
        <dbReference type="Pfam" id="PF02687"/>
    </source>
</evidence>
<dbReference type="Pfam" id="PF02687">
    <property type="entry name" value="FtsX"/>
    <property type="match status" value="1"/>
</dbReference>
<feature type="domain" description="ABC3 transporter permease C-terminal" evidence="12">
    <location>
        <begin position="186"/>
        <end position="305"/>
    </location>
</feature>
<dbReference type="GO" id="GO:0005886">
    <property type="term" value="C:plasma membrane"/>
    <property type="evidence" value="ECO:0007669"/>
    <property type="project" value="UniProtKB-SubCell"/>
</dbReference>
<feature type="domain" description="FtsX extracellular" evidence="13">
    <location>
        <begin position="58"/>
        <end position="145"/>
    </location>
</feature>
<protein>
    <recommendedName>
        <fullName evidence="3 10">Cell division protein FtsX</fullName>
    </recommendedName>
</protein>
<evidence type="ECO:0000259" key="13">
    <source>
        <dbReference type="Pfam" id="PF18075"/>
    </source>
</evidence>
<name>A0A1F6WWE3_9BACT</name>
<proteinExistence type="inferred from homology"/>
<dbReference type="GO" id="GO:0051301">
    <property type="term" value="P:cell division"/>
    <property type="evidence" value="ECO:0007669"/>
    <property type="project" value="UniProtKB-KW"/>
</dbReference>
<dbReference type="STRING" id="1801774.A3A05_02100"/>
<dbReference type="Gene3D" id="3.30.70.3040">
    <property type="match status" value="1"/>
</dbReference>
<dbReference type="InterPro" id="IPR003838">
    <property type="entry name" value="ABC3_permease_C"/>
</dbReference>
<comment type="subcellular location">
    <subcellularLocation>
        <location evidence="1">Cell membrane</location>
        <topology evidence="1">Multi-pass membrane protein</topology>
    </subcellularLocation>
</comment>
<evidence type="ECO:0000256" key="4">
    <source>
        <dbReference type="ARBA" id="ARBA00022475"/>
    </source>
</evidence>
<reference evidence="14 15" key="1">
    <citation type="journal article" date="2016" name="Nat. Commun.">
        <title>Thousands of microbial genomes shed light on interconnected biogeochemical processes in an aquifer system.</title>
        <authorList>
            <person name="Anantharaman K."/>
            <person name="Brown C.T."/>
            <person name="Hug L.A."/>
            <person name="Sharon I."/>
            <person name="Castelle C.J."/>
            <person name="Probst A.J."/>
            <person name="Thomas B.C."/>
            <person name="Singh A."/>
            <person name="Wilkins M.J."/>
            <person name="Karaoz U."/>
            <person name="Brodie E.L."/>
            <person name="Williams K.H."/>
            <person name="Hubbard S.S."/>
            <person name="Banfield J.F."/>
        </authorList>
    </citation>
    <scope>NUCLEOTIDE SEQUENCE [LARGE SCALE GENOMIC DNA]</scope>
</reference>
<keyword evidence="9 10" id="KW-0131">Cell cycle</keyword>
<dbReference type="Pfam" id="PF18075">
    <property type="entry name" value="FtsX_ECD"/>
    <property type="match status" value="1"/>
</dbReference>
<dbReference type="InterPro" id="IPR040690">
    <property type="entry name" value="FtsX_ECD"/>
</dbReference>
<evidence type="ECO:0000256" key="11">
    <source>
        <dbReference type="SAM" id="Phobius"/>
    </source>
</evidence>
<comment type="caution">
    <text evidence="14">The sequence shown here is derived from an EMBL/GenBank/DDBJ whole genome shotgun (WGS) entry which is preliminary data.</text>
</comment>
<evidence type="ECO:0000256" key="10">
    <source>
        <dbReference type="PIRNR" id="PIRNR003097"/>
    </source>
</evidence>
<comment type="similarity">
    <text evidence="2 10">Belongs to the ABC-4 integral membrane protein family. FtsX subfamily.</text>
</comment>
<keyword evidence="4 10" id="KW-1003">Cell membrane</keyword>
<keyword evidence="7 11" id="KW-1133">Transmembrane helix</keyword>
<dbReference type="AlphaFoldDB" id="A0A1F6WWE3"/>
<dbReference type="PANTHER" id="PTHR47755:SF1">
    <property type="entry name" value="CELL DIVISION PROTEIN FTSX"/>
    <property type="match status" value="1"/>
</dbReference>
<feature type="transmembrane region" description="Helical" evidence="11">
    <location>
        <begin position="183"/>
        <end position="210"/>
    </location>
</feature>
<evidence type="ECO:0000256" key="5">
    <source>
        <dbReference type="ARBA" id="ARBA00022618"/>
    </source>
</evidence>
<keyword evidence="8 10" id="KW-0472">Membrane</keyword>
<evidence type="ECO:0000256" key="3">
    <source>
        <dbReference type="ARBA" id="ARBA00021907"/>
    </source>
</evidence>
<evidence type="ECO:0000313" key="14">
    <source>
        <dbReference type="EMBL" id="OGI86134.1"/>
    </source>
</evidence>
<sequence>MMTELKRIIKAGFINFTRGGLVSFAAVLVVTITLSVITFIVLLQAVLYFSLGQIKDKVDVTIYFTVGAPEAKIILLKDSLLKLPEVKDVTYTSAEEALKLFRERHKNDYPTIAALDEIGTNPLGAYLNVKAKEISQYESIANFMKGDNILVLGSESIIDKVNYHQNKLVIDRLNAIIAGAQKLGFLITLLSIVIAIIITFNTIRLTIFIAREEIGVMRLVGASKMRVRGPFMIEGVIYGVIATIITLILFWPATAWFGRNMTPFLGLDIYDYYISNFFQIFAIILSSGIILGVISSFLAVRKYLNK</sequence>
<feature type="transmembrane region" description="Helical" evidence="11">
    <location>
        <begin position="231"/>
        <end position="257"/>
    </location>
</feature>
<evidence type="ECO:0000256" key="6">
    <source>
        <dbReference type="ARBA" id="ARBA00022692"/>
    </source>
</evidence>
<dbReference type="PANTHER" id="PTHR47755">
    <property type="entry name" value="CELL DIVISION PROTEIN FTSX"/>
    <property type="match status" value="1"/>
</dbReference>
<evidence type="ECO:0000256" key="8">
    <source>
        <dbReference type="ARBA" id="ARBA00023136"/>
    </source>
</evidence>
<feature type="transmembrane region" description="Helical" evidence="11">
    <location>
        <begin position="277"/>
        <end position="300"/>
    </location>
</feature>
<dbReference type="Proteomes" id="UP000176187">
    <property type="component" value="Unassembled WGS sequence"/>
</dbReference>
<evidence type="ECO:0000256" key="7">
    <source>
        <dbReference type="ARBA" id="ARBA00022989"/>
    </source>
</evidence>
<organism evidence="14 15">
    <name type="scientific">Candidatus Nomurabacteria bacterium RIFCSPLOWO2_01_FULL_41_12</name>
    <dbReference type="NCBI Taxonomy" id="1801774"/>
    <lineage>
        <taxon>Bacteria</taxon>
        <taxon>Candidatus Nomuraibacteriota</taxon>
    </lineage>
</organism>
<dbReference type="EMBL" id="MFUY01000014">
    <property type="protein sequence ID" value="OGI86134.1"/>
    <property type="molecule type" value="Genomic_DNA"/>
</dbReference>
<feature type="transmembrane region" description="Helical" evidence="11">
    <location>
        <begin position="21"/>
        <end position="49"/>
    </location>
</feature>
<dbReference type="InterPro" id="IPR004513">
    <property type="entry name" value="FtsX"/>
</dbReference>
<keyword evidence="5 10" id="KW-0132">Cell division</keyword>
<evidence type="ECO:0000313" key="15">
    <source>
        <dbReference type="Proteomes" id="UP000176187"/>
    </source>
</evidence>
<dbReference type="PIRSF" id="PIRSF003097">
    <property type="entry name" value="FtsX"/>
    <property type="match status" value="1"/>
</dbReference>
<keyword evidence="6 11" id="KW-0812">Transmembrane</keyword>
<accession>A0A1F6WWE3</accession>
<evidence type="ECO:0000256" key="1">
    <source>
        <dbReference type="ARBA" id="ARBA00004651"/>
    </source>
</evidence>
<evidence type="ECO:0000256" key="2">
    <source>
        <dbReference type="ARBA" id="ARBA00007379"/>
    </source>
</evidence>